<protein>
    <submittedName>
        <fullName evidence="1">Uncharacterized protein</fullName>
    </submittedName>
</protein>
<sequence length="94" mass="10904">MEDRNTSTNKDSVRRQTETIVTPNELMKPHLSMEFNTTITSQAAVFASRVGLEVKCFKAIPLIWLKEDCNIYEDHSVAGRREHRDEPMTHNDRD</sequence>
<evidence type="ECO:0000313" key="1">
    <source>
        <dbReference type="EMBL" id="KFD61268.1"/>
    </source>
</evidence>
<accession>A0A085MVM2</accession>
<name>A0A085MVM2_9BILA</name>
<dbReference type="AlphaFoldDB" id="A0A085MVM2"/>
<proteinExistence type="predicted"/>
<dbReference type="EMBL" id="KL367629">
    <property type="protein sequence ID" value="KFD61268.1"/>
    <property type="molecule type" value="Genomic_DNA"/>
</dbReference>
<reference evidence="1" key="1">
    <citation type="journal article" date="2014" name="Nat. Genet.">
        <title>Genome and transcriptome of the porcine whipworm Trichuris suis.</title>
        <authorList>
            <person name="Jex A.R."/>
            <person name="Nejsum P."/>
            <person name="Schwarz E.M."/>
            <person name="Hu L."/>
            <person name="Young N.D."/>
            <person name="Hall R.S."/>
            <person name="Korhonen P.K."/>
            <person name="Liao S."/>
            <person name="Thamsborg S."/>
            <person name="Xia J."/>
            <person name="Xu P."/>
            <person name="Wang S."/>
            <person name="Scheerlinck J.P."/>
            <person name="Hofmann A."/>
            <person name="Sternberg P.W."/>
            <person name="Wang J."/>
            <person name="Gasser R.B."/>
        </authorList>
    </citation>
    <scope>NUCLEOTIDE SEQUENCE [LARGE SCALE GENOMIC DNA]</scope>
    <source>
        <strain evidence="1">DCEP-RM93F</strain>
    </source>
</reference>
<organism evidence="1">
    <name type="scientific">Trichuris suis</name>
    <name type="common">pig whipworm</name>
    <dbReference type="NCBI Taxonomy" id="68888"/>
    <lineage>
        <taxon>Eukaryota</taxon>
        <taxon>Metazoa</taxon>
        <taxon>Ecdysozoa</taxon>
        <taxon>Nematoda</taxon>
        <taxon>Enoplea</taxon>
        <taxon>Dorylaimia</taxon>
        <taxon>Trichinellida</taxon>
        <taxon>Trichuridae</taxon>
        <taxon>Trichuris</taxon>
    </lineage>
</organism>
<gene>
    <name evidence="1" type="ORF">M514_26566</name>
</gene>
<dbReference type="Proteomes" id="UP000030758">
    <property type="component" value="Unassembled WGS sequence"/>
</dbReference>